<dbReference type="InterPro" id="IPR051563">
    <property type="entry name" value="Glycosyl_Hydrolase_51"/>
</dbReference>
<comment type="catalytic activity">
    <reaction evidence="1">
        <text>Hydrolysis of terminal non-reducing alpha-L-arabinofuranoside residues in alpha-L-arabinosides.</text>
        <dbReference type="EC" id="3.2.1.55"/>
    </reaction>
</comment>
<dbReference type="HOGENOM" id="CLU_010060_2_1_10"/>
<dbReference type="EC" id="3.2.1.55" evidence="3"/>
<dbReference type="GO" id="GO:0046373">
    <property type="term" value="P:L-arabinose metabolic process"/>
    <property type="evidence" value="ECO:0007669"/>
    <property type="project" value="InterPro"/>
</dbReference>
<dbReference type="InterPro" id="IPR010720">
    <property type="entry name" value="Alpha-L-AF_C"/>
</dbReference>
<dbReference type="AlphaFoldDB" id="I9TBD7"/>
<evidence type="ECO:0000313" key="8">
    <source>
        <dbReference type="EMBL" id="EIY66401.1"/>
    </source>
</evidence>
<keyword evidence="4" id="KW-0732">Signal</keyword>
<dbReference type="SUPFAM" id="SSF49785">
    <property type="entry name" value="Galactose-binding domain-like"/>
    <property type="match status" value="1"/>
</dbReference>
<comment type="caution">
    <text evidence="8">The sequence shown here is derived from an EMBL/GenBank/DDBJ whole genome shotgun (WGS) entry which is preliminary data.</text>
</comment>
<sequence length="685" mass="78728">MRKELFFRFMFIVPSFMVIRKKLSFFVLAFLCMTVLVAQPTLKIDYSRPGPEIPKSMYGIFFEEINHSGDGALYAELIRNRGFEEHVFISGCEYKAGFVYAPQSPNYITNKLSNWRHPWDIEKLKYTAWKLNKNAGEASYAVVDENRLHPATPHSMRIDIEKTGKEGTVDLVNEGYWGVPVEKGEKYDLRFYVRKSEKYKGGVTARIVSSDDKILAEKKFQIEKEGWQEFTSVLKTSGTDSKASLQLCFDAPGTVWVDYVSLFPKKTFRNRENGLRRDVAQKLADLKPAFIRWPGGCIVEGATIENRVKWKETLGDPMTRRGEWDLWNYRTTMGFGYHEFLQFCEDIEAEAMFVANVGLSCRFRNGDYVDESQLPVYIQDICDAIDYAIGDGTTEWGAKRMKAGHSKPFPLKYVELGNENWGVRYTEIYTKFYNVLKPKYPQIEFISSIGFGDDETRLGEVDMIDPHWYVKSDFFWKNTHLFDNKERGKYKVYVGEYACNQEVGSGNMEAALSEAAFMTGMERNSDLVTMSSYAPLIENSNRRDWCTNMIWVNNEQVIGRSSYYVQQLFSQNRPDTNLKVLSVGEPVQGKVEVIAGYDYQKGETVIKVVNGESEKLDLIFELLATSIRAKGRIITLSAASGKDENSFEIPLLISPQEISYDKFAREFTYNFKPYSLTVLRIKTSL</sequence>
<keyword evidence="9" id="KW-1185">Reference proteome</keyword>
<evidence type="ECO:0000259" key="7">
    <source>
        <dbReference type="SMART" id="SM00813"/>
    </source>
</evidence>
<dbReference type="Gene3D" id="2.60.120.260">
    <property type="entry name" value="Galactose-binding domain-like"/>
    <property type="match status" value="1"/>
</dbReference>
<evidence type="ECO:0000256" key="6">
    <source>
        <dbReference type="ARBA" id="ARBA00023180"/>
    </source>
</evidence>
<dbReference type="Pfam" id="PF22848">
    <property type="entry name" value="ASD1_dom"/>
    <property type="match status" value="1"/>
</dbReference>
<dbReference type="PATRIC" id="fig|997887.3.peg.1843"/>
<gene>
    <name evidence="8" type="ORF">HMPREF1071_01759</name>
</gene>
<dbReference type="Gene3D" id="3.20.20.80">
    <property type="entry name" value="Glycosidases"/>
    <property type="match status" value="1"/>
</dbReference>
<dbReference type="EMBL" id="AGXV01000021">
    <property type="protein sequence ID" value="EIY66401.1"/>
    <property type="molecule type" value="Genomic_DNA"/>
</dbReference>
<organism evidence="8 9">
    <name type="scientific">Bacteroides salyersiae CL02T12C01</name>
    <dbReference type="NCBI Taxonomy" id="997887"/>
    <lineage>
        <taxon>Bacteria</taxon>
        <taxon>Pseudomonadati</taxon>
        <taxon>Bacteroidota</taxon>
        <taxon>Bacteroidia</taxon>
        <taxon>Bacteroidales</taxon>
        <taxon>Bacteroidaceae</taxon>
        <taxon>Bacteroides</taxon>
    </lineage>
</organism>
<dbReference type="Pfam" id="PF06964">
    <property type="entry name" value="Alpha-L-AF_C"/>
    <property type="match status" value="1"/>
</dbReference>
<evidence type="ECO:0000313" key="9">
    <source>
        <dbReference type="Proteomes" id="UP000005150"/>
    </source>
</evidence>
<dbReference type="SUPFAM" id="SSF51445">
    <property type="entry name" value="(Trans)glycosidases"/>
    <property type="match status" value="1"/>
</dbReference>
<keyword evidence="5" id="KW-0378">Hydrolase</keyword>
<comment type="similarity">
    <text evidence="2">Belongs to the glycosyl hydrolase 51 family.</text>
</comment>
<dbReference type="Proteomes" id="UP000005150">
    <property type="component" value="Unassembled WGS sequence"/>
</dbReference>
<dbReference type="SMART" id="SM00813">
    <property type="entry name" value="Alpha-L-AF_C"/>
    <property type="match status" value="1"/>
</dbReference>
<dbReference type="InterPro" id="IPR055235">
    <property type="entry name" value="ASD1_cat"/>
</dbReference>
<dbReference type="GO" id="GO:0046556">
    <property type="term" value="F:alpha-L-arabinofuranosidase activity"/>
    <property type="evidence" value="ECO:0007669"/>
    <property type="project" value="UniProtKB-EC"/>
</dbReference>
<proteinExistence type="inferred from homology"/>
<reference evidence="8 9" key="1">
    <citation type="submission" date="2012-02" db="EMBL/GenBank/DDBJ databases">
        <title>The Genome Sequence of Bacteroides salyersiae CL02T12C01.</title>
        <authorList>
            <consortium name="The Broad Institute Genome Sequencing Platform"/>
            <person name="Earl A."/>
            <person name="Ward D."/>
            <person name="Feldgarden M."/>
            <person name="Gevers D."/>
            <person name="Zitomersky N.L."/>
            <person name="Coyne M.J."/>
            <person name="Comstock L.E."/>
            <person name="Young S.K."/>
            <person name="Zeng Q."/>
            <person name="Gargeya S."/>
            <person name="Fitzgerald M."/>
            <person name="Haas B."/>
            <person name="Abouelleil A."/>
            <person name="Alvarado L."/>
            <person name="Arachchi H.M."/>
            <person name="Berlin A."/>
            <person name="Chapman S.B."/>
            <person name="Gearin G."/>
            <person name="Goldberg J."/>
            <person name="Griggs A."/>
            <person name="Gujja S."/>
            <person name="Hansen M."/>
            <person name="Heiman D."/>
            <person name="Howarth C."/>
            <person name="Larimer J."/>
            <person name="Lui A."/>
            <person name="MacDonald P.J.P."/>
            <person name="McCowen C."/>
            <person name="Montmayeur A."/>
            <person name="Murphy C."/>
            <person name="Neiman D."/>
            <person name="Pearson M."/>
            <person name="Priest M."/>
            <person name="Roberts A."/>
            <person name="Saif S."/>
            <person name="Shea T."/>
            <person name="Sisk P."/>
            <person name="Stolte C."/>
            <person name="Sykes S."/>
            <person name="Wortman J."/>
            <person name="Nusbaum C."/>
            <person name="Birren B."/>
        </authorList>
    </citation>
    <scope>NUCLEOTIDE SEQUENCE [LARGE SCALE GENOMIC DNA]</scope>
    <source>
        <strain evidence="8 9">CL02T12C01</strain>
    </source>
</reference>
<accession>I9TBD7</accession>
<dbReference type="InterPro" id="IPR013780">
    <property type="entry name" value="Glyco_hydro_b"/>
</dbReference>
<feature type="domain" description="Alpha-L-arabinofuranosidase C-terminal" evidence="7">
    <location>
        <begin position="495"/>
        <end position="675"/>
    </location>
</feature>
<dbReference type="PANTHER" id="PTHR31776">
    <property type="entry name" value="ALPHA-L-ARABINOFURANOSIDASE 1"/>
    <property type="match status" value="1"/>
</dbReference>
<dbReference type="PANTHER" id="PTHR31776:SF0">
    <property type="entry name" value="ALPHA-L-ARABINOFURANOSIDASE 1"/>
    <property type="match status" value="1"/>
</dbReference>
<keyword evidence="6" id="KW-0325">Glycoprotein</keyword>
<name>I9TBD7_9BACE</name>
<evidence type="ECO:0000256" key="3">
    <source>
        <dbReference type="ARBA" id="ARBA00012670"/>
    </source>
</evidence>
<protein>
    <recommendedName>
        <fullName evidence="3">non-reducing end alpha-L-arabinofuranosidase</fullName>
        <ecNumber evidence="3">3.2.1.55</ecNumber>
    </recommendedName>
</protein>
<dbReference type="InterPro" id="IPR017853">
    <property type="entry name" value="GH"/>
</dbReference>
<dbReference type="InterPro" id="IPR008979">
    <property type="entry name" value="Galactose-bd-like_sf"/>
</dbReference>
<evidence type="ECO:0000256" key="1">
    <source>
        <dbReference type="ARBA" id="ARBA00001462"/>
    </source>
</evidence>
<evidence type="ECO:0000256" key="5">
    <source>
        <dbReference type="ARBA" id="ARBA00022801"/>
    </source>
</evidence>
<evidence type="ECO:0000256" key="2">
    <source>
        <dbReference type="ARBA" id="ARBA00007186"/>
    </source>
</evidence>
<evidence type="ECO:0000256" key="4">
    <source>
        <dbReference type="ARBA" id="ARBA00022729"/>
    </source>
</evidence>
<dbReference type="Gene3D" id="2.60.40.1180">
    <property type="entry name" value="Golgi alpha-mannosidase II"/>
    <property type="match status" value="1"/>
</dbReference>